<dbReference type="Proteomes" id="UP000241193">
    <property type="component" value="Unassembled WGS sequence"/>
</dbReference>
<evidence type="ECO:0000313" key="4">
    <source>
        <dbReference type="Proteomes" id="UP000241193"/>
    </source>
</evidence>
<protein>
    <submittedName>
        <fullName evidence="3">Uncharacterized protein</fullName>
    </submittedName>
</protein>
<dbReference type="AlphaFoldDB" id="A0A2T4IFI7"/>
<reference evidence="3 4" key="1">
    <citation type="submission" date="2018-03" db="EMBL/GenBank/DDBJ databases">
        <authorList>
            <person name="Keele B.F."/>
        </authorList>
    </citation>
    <scope>NUCLEOTIDE SEQUENCE [LARGE SCALE GENOMIC DNA]</scope>
    <source>
        <strain evidence="3 4">D20</strain>
    </source>
</reference>
<proteinExistence type="predicted"/>
<reference evidence="3 4" key="2">
    <citation type="submission" date="2018-04" db="EMBL/GenBank/DDBJ databases">
        <title>Thauera lacus sp. nov., isolated from an saline lake in Inner Mongolia, China.</title>
        <authorList>
            <person name="Liang Q.-Y."/>
        </authorList>
    </citation>
    <scope>NUCLEOTIDE SEQUENCE [LARGE SCALE GENOMIC DNA]</scope>
    <source>
        <strain evidence="3 4">D20</strain>
    </source>
</reference>
<organism evidence="3 4">
    <name type="scientific">Pseudothauera lacus</name>
    <dbReference type="NCBI Taxonomy" id="2136175"/>
    <lineage>
        <taxon>Bacteria</taxon>
        <taxon>Pseudomonadati</taxon>
        <taxon>Pseudomonadota</taxon>
        <taxon>Betaproteobacteria</taxon>
        <taxon>Rhodocyclales</taxon>
        <taxon>Zoogloeaceae</taxon>
        <taxon>Pseudothauera</taxon>
    </lineage>
</organism>
<evidence type="ECO:0000313" key="3">
    <source>
        <dbReference type="EMBL" id="PTD96535.1"/>
    </source>
</evidence>
<feature type="chain" id="PRO_5015395411" evidence="2">
    <location>
        <begin position="31"/>
        <end position="85"/>
    </location>
</feature>
<gene>
    <name evidence="3" type="ORF">C8261_09560</name>
</gene>
<evidence type="ECO:0000256" key="1">
    <source>
        <dbReference type="SAM" id="MobiDB-lite"/>
    </source>
</evidence>
<feature type="signal peptide" evidence="2">
    <location>
        <begin position="1"/>
        <end position="30"/>
    </location>
</feature>
<keyword evidence="2" id="KW-0732">Signal</keyword>
<name>A0A2T4IFI7_9RHOO</name>
<feature type="region of interest" description="Disordered" evidence="1">
    <location>
        <begin position="33"/>
        <end position="73"/>
    </location>
</feature>
<sequence>MNSTVTARPGCTMIATAILLQLFIAASSKAADQAPIPDAAEPAHGTSAGVLVPSSPRPAQTPSTDKPAYIPVLPPDLDLGLCDEG</sequence>
<evidence type="ECO:0000256" key="2">
    <source>
        <dbReference type="SAM" id="SignalP"/>
    </source>
</evidence>
<dbReference type="RefSeq" id="WP_107493469.1">
    <property type="nucleotide sequence ID" value="NZ_PZKC01000006.1"/>
</dbReference>
<keyword evidence="4" id="KW-1185">Reference proteome</keyword>
<dbReference type="EMBL" id="PZKC01000006">
    <property type="protein sequence ID" value="PTD96535.1"/>
    <property type="molecule type" value="Genomic_DNA"/>
</dbReference>
<accession>A0A2T4IFI7</accession>
<comment type="caution">
    <text evidence="3">The sequence shown here is derived from an EMBL/GenBank/DDBJ whole genome shotgun (WGS) entry which is preliminary data.</text>
</comment>